<organism evidence="1 2">
    <name type="scientific">Gracilibacillus ureilyticus</name>
    <dbReference type="NCBI Taxonomy" id="531814"/>
    <lineage>
        <taxon>Bacteria</taxon>
        <taxon>Bacillati</taxon>
        <taxon>Bacillota</taxon>
        <taxon>Bacilli</taxon>
        <taxon>Bacillales</taxon>
        <taxon>Bacillaceae</taxon>
        <taxon>Gracilibacillus</taxon>
    </lineage>
</organism>
<evidence type="ECO:0000313" key="2">
    <source>
        <dbReference type="Proteomes" id="UP000199687"/>
    </source>
</evidence>
<name>A0A1H9UBX5_9BACI</name>
<reference evidence="1 2" key="1">
    <citation type="submission" date="2016-10" db="EMBL/GenBank/DDBJ databases">
        <authorList>
            <person name="de Groot N.N."/>
        </authorList>
    </citation>
    <scope>NUCLEOTIDE SEQUENCE [LARGE SCALE GENOMIC DNA]</scope>
    <source>
        <strain evidence="1 2">CGMCC 1.7727</strain>
    </source>
</reference>
<evidence type="ECO:0000313" key="1">
    <source>
        <dbReference type="EMBL" id="SES06842.1"/>
    </source>
</evidence>
<dbReference type="Proteomes" id="UP000199687">
    <property type="component" value="Unassembled WGS sequence"/>
</dbReference>
<gene>
    <name evidence="1" type="ORF">SAMN04487944_1171</name>
</gene>
<keyword evidence="2" id="KW-1185">Reference proteome</keyword>
<dbReference type="OrthoDB" id="2971088at2"/>
<dbReference type="EMBL" id="FOGL01000017">
    <property type="protein sequence ID" value="SES06842.1"/>
    <property type="molecule type" value="Genomic_DNA"/>
</dbReference>
<dbReference type="RefSeq" id="WP_089742627.1">
    <property type="nucleotide sequence ID" value="NZ_FOGL01000017.1"/>
</dbReference>
<sequence>MNQIEKFHVIKRTAGKDEQFTVIDAMSLDEADAIFLVRHEREKDTAVNKGEEFLIFESYGELEYDENNRVVLPESGEMMIHRNSL</sequence>
<protein>
    <submittedName>
        <fullName evidence="1">Uncharacterized protein</fullName>
    </submittedName>
</protein>
<accession>A0A1H9UBX5</accession>
<dbReference type="AlphaFoldDB" id="A0A1H9UBX5"/>
<proteinExistence type="predicted"/>